<evidence type="ECO:0000313" key="3">
    <source>
        <dbReference type="Proteomes" id="UP000193467"/>
    </source>
</evidence>
<feature type="compositionally biased region" description="Polar residues" evidence="1">
    <location>
        <begin position="1"/>
        <end position="10"/>
    </location>
</feature>
<feature type="compositionally biased region" description="Low complexity" evidence="1">
    <location>
        <begin position="55"/>
        <end position="64"/>
    </location>
</feature>
<feature type="compositionally biased region" description="Basic and acidic residues" evidence="1">
    <location>
        <begin position="123"/>
        <end position="138"/>
    </location>
</feature>
<dbReference type="InParanoid" id="A0A1Y2DR76"/>
<dbReference type="Proteomes" id="UP000193467">
    <property type="component" value="Unassembled WGS sequence"/>
</dbReference>
<evidence type="ECO:0000256" key="1">
    <source>
        <dbReference type="SAM" id="MobiDB-lite"/>
    </source>
</evidence>
<dbReference type="EMBL" id="MCGR01000072">
    <property type="protein sequence ID" value="ORY61165.1"/>
    <property type="molecule type" value="Genomic_DNA"/>
</dbReference>
<sequence length="242" mass="26676">MSNPNGTTRPRYNVKGRMASIQQAKDHKRKRAYEPDDSNAEMIDPEERKRRKQEAAAAAGASAPEPAPTKMSSKKKKRMEAFIKRKLKKDDRVKLIASLAQTQTQSLDLRSSSALGSKQFKSQAEKLEHSSAVEEGRRGRAQKIVARIKGRGHLSDDDEDLTDDEEEGEGGMDMDREIVVEDTPTLAAAVPARPPLSTARNRHHSTLPVLSASSKSPSPPFPPPLPPPRRPPFPPSLSLPRP</sequence>
<proteinExistence type="predicted"/>
<keyword evidence="3" id="KW-1185">Reference proteome</keyword>
<organism evidence="2 3">
    <name type="scientific">Leucosporidium creatinivorum</name>
    <dbReference type="NCBI Taxonomy" id="106004"/>
    <lineage>
        <taxon>Eukaryota</taxon>
        <taxon>Fungi</taxon>
        <taxon>Dikarya</taxon>
        <taxon>Basidiomycota</taxon>
        <taxon>Pucciniomycotina</taxon>
        <taxon>Microbotryomycetes</taxon>
        <taxon>Leucosporidiales</taxon>
        <taxon>Leucosporidium</taxon>
    </lineage>
</organism>
<protein>
    <submittedName>
        <fullName evidence="2">Uncharacterized protein</fullName>
    </submittedName>
</protein>
<dbReference type="STRING" id="106004.A0A1Y2DR76"/>
<accession>A0A1Y2DR76</accession>
<feature type="region of interest" description="Disordered" evidence="1">
    <location>
        <begin position="1"/>
        <end position="80"/>
    </location>
</feature>
<feature type="compositionally biased region" description="Polar residues" evidence="1">
    <location>
        <begin position="103"/>
        <end position="122"/>
    </location>
</feature>
<name>A0A1Y2DR76_9BASI</name>
<feature type="compositionally biased region" description="Acidic residues" evidence="1">
    <location>
        <begin position="156"/>
        <end position="172"/>
    </location>
</feature>
<comment type="caution">
    <text evidence="2">The sequence shown here is derived from an EMBL/GenBank/DDBJ whole genome shotgun (WGS) entry which is preliminary data.</text>
</comment>
<evidence type="ECO:0000313" key="2">
    <source>
        <dbReference type="EMBL" id="ORY61165.1"/>
    </source>
</evidence>
<feature type="region of interest" description="Disordered" evidence="1">
    <location>
        <begin position="190"/>
        <end position="242"/>
    </location>
</feature>
<gene>
    <name evidence="2" type="ORF">BCR35DRAFT_196595</name>
</gene>
<feature type="region of interest" description="Disordered" evidence="1">
    <location>
        <begin position="103"/>
        <end position="175"/>
    </location>
</feature>
<feature type="compositionally biased region" description="Low complexity" evidence="1">
    <location>
        <begin position="207"/>
        <end position="216"/>
    </location>
</feature>
<dbReference type="AlphaFoldDB" id="A0A1Y2DR76"/>
<feature type="compositionally biased region" description="Pro residues" evidence="1">
    <location>
        <begin position="217"/>
        <end position="242"/>
    </location>
</feature>
<reference evidence="2 3" key="1">
    <citation type="submission" date="2016-07" db="EMBL/GenBank/DDBJ databases">
        <title>Pervasive Adenine N6-methylation of Active Genes in Fungi.</title>
        <authorList>
            <consortium name="DOE Joint Genome Institute"/>
            <person name="Mondo S.J."/>
            <person name="Dannebaum R.O."/>
            <person name="Kuo R.C."/>
            <person name="Labutti K."/>
            <person name="Haridas S."/>
            <person name="Kuo A."/>
            <person name="Salamov A."/>
            <person name="Ahrendt S.R."/>
            <person name="Lipzen A."/>
            <person name="Sullivan W."/>
            <person name="Andreopoulos W.B."/>
            <person name="Clum A."/>
            <person name="Lindquist E."/>
            <person name="Daum C."/>
            <person name="Ramamoorthy G.K."/>
            <person name="Gryganskyi A."/>
            <person name="Culley D."/>
            <person name="Magnuson J.K."/>
            <person name="James T.Y."/>
            <person name="O'Malley M.A."/>
            <person name="Stajich J.E."/>
            <person name="Spatafora J.W."/>
            <person name="Visel A."/>
            <person name="Grigoriev I.V."/>
        </authorList>
    </citation>
    <scope>NUCLEOTIDE SEQUENCE [LARGE SCALE GENOMIC DNA]</scope>
    <source>
        <strain evidence="2 3">62-1032</strain>
    </source>
</reference>